<dbReference type="CDD" id="cd11482">
    <property type="entry name" value="SLC-NCS1sbd_NRT1-like"/>
    <property type="match status" value="1"/>
</dbReference>
<dbReference type="InterPro" id="IPR045225">
    <property type="entry name" value="Uracil/uridine/allantoin_perm"/>
</dbReference>
<sequence length="581" mass="64432">MAVKQRVERVKQAFSSKEEFKKFVETKEQGRFFNEDLLPSGPEHRPWRTLHFFAYYLIMTFSPTSYNLGATLVSSGLAWWHCIIAAVIGSFILSVIVIFASRGAALYHVGFPAYVRASAGVTGSKLFIGVRASVATIYFATQSYYGGRITAVALRCIFGSAWTRIPNHLPESAGITSANLLAFFIFWLLQLPFTFVHPRTIRHLFVVKSVFSTAAFMGVLGWAVHKNHGSLGNFDFGTKQLHGSAVVWPMIGAINSVMGALCPILINQPDISRYAKRPSQGTWSQAIGILLSKVIVMFVSAGTTSACIGVVGKAYWNVWDLYDAILTQFWGPTARAGIFFASFGMVLAILATNVGSNSLPVGADITGMFPRYLNIVRGQVLCAIMAPLCVPWKIIASAATFLTFLGCYTVFLMPICGIMVLDFYVIRRGNIHVPSLYTLAEGTPYSYYKGWNIRAVVAWACGVAFVVHGVAGNLDPDSVNTASKNMYKLGFLLSFFMGMFLYYVFCQIWKPRLYPQWAIDRGLIDEPLKYEWLAPSEGFLPGENYDTIRGVLTSEHDFGRTGSSSEQRDIKEDYKEEVLTV</sequence>
<feature type="transmembrane region" description="Helical" evidence="6">
    <location>
        <begin position="486"/>
        <end position="505"/>
    </location>
</feature>
<accession>A0A167Q7W1</accession>
<feature type="transmembrane region" description="Helical" evidence="6">
    <location>
        <begin position="78"/>
        <end position="101"/>
    </location>
</feature>
<dbReference type="Pfam" id="PF02133">
    <property type="entry name" value="Transp_cyt_pur"/>
    <property type="match status" value="1"/>
</dbReference>
<protein>
    <submittedName>
        <fullName evidence="7">Permease, cytosine/purines, uracil, thiamine, allantoin</fullName>
    </submittedName>
</protein>
<comment type="similarity">
    <text evidence="2">Belongs to the purine-cytosine permease (2.A.39) family.</text>
</comment>
<dbReference type="Gene3D" id="1.10.4160.10">
    <property type="entry name" value="Hydantoin permease"/>
    <property type="match status" value="1"/>
</dbReference>
<comment type="subcellular location">
    <subcellularLocation>
        <location evidence="1">Membrane</location>
        <topology evidence="1">Multi-pass membrane protein</topology>
    </subcellularLocation>
</comment>
<comment type="caution">
    <text evidence="7">The sequence shown here is derived from an EMBL/GenBank/DDBJ whole genome shotgun (WGS) entry which is preliminary data.</text>
</comment>
<dbReference type="OrthoDB" id="2018619at2759"/>
<dbReference type="AlphaFoldDB" id="A0A167Q7W1"/>
<evidence type="ECO:0000256" key="3">
    <source>
        <dbReference type="ARBA" id="ARBA00022692"/>
    </source>
</evidence>
<proteinExistence type="inferred from homology"/>
<dbReference type="EMBL" id="AZHD01000014">
    <property type="protein sequence ID" value="OAA57385.1"/>
    <property type="molecule type" value="Genomic_DNA"/>
</dbReference>
<evidence type="ECO:0000256" key="6">
    <source>
        <dbReference type="SAM" id="Phobius"/>
    </source>
</evidence>
<feature type="transmembrane region" description="Helical" evidence="6">
    <location>
        <begin position="287"/>
        <end position="316"/>
    </location>
</feature>
<dbReference type="Proteomes" id="UP000076874">
    <property type="component" value="Unassembled WGS sequence"/>
</dbReference>
<organism evidence="7 8">
    <name type="scientific">Niveomyces insectorum RCEF 264</name>
    <dbReference type="NCBI Taxonomy" id="1081102"/>
    <lineage>
        <taxon>Eukaryota</taxon>
        <taxon>Fungi</taxon>
        <taxon>Dikarya</taxon>
        <taxon>Ascomycota</taxon>
        <taxon>Pezizomycotina</taxon>
        <taxon>Sordariomycetes</taxon>
        <taxon>Hypocreomycetidae</taxon>
        <taxon>Hypocreales</taxon>
        <taxon>Cordycipitaceae</taxon>
        <taxon>Niveomyces</taxon>
    </lineage>
</organism>
<feature type="transmembrane region" description="Helical" evidence="6">
    <location>
        <begin position="205"/>
        <end position="225"/>
    </location>
</feature>
<gene>
    <name evidence="7" type="ORF">SPI_07044</name>
</gene>
<keyword evidence="4 6" id="KW-1133">Transmembrane helix</keyword>
<dbReference type="PANTHER" id="PTHR30618">
    <property type="entry name" value="NCS1 FAMILY PURINE/PYRIMIDINE TRANSPORTER"/>
    <property type="match status" value="1"/>
</dbReference>
<dbReference type="GO" id="GO:0005886">
    <property type="term" value="C:plasma membrane"/>
    <property type="evidence" value="ECO:0007669"/>
    <property type="project" value="TreeGrafter"/>
</dbReference>
<evidence type="ECO:0000256" key="5">
    <source>
        <dbReference type="ARBA" id="ARBA00023136"/>
    </source>
</evidence>
<evidence type="ECO:0000256" key="4">
    <source>
        <dbReference type="ARBA" id="ARBA00022989"/>
    </source>
</evidence>
<reference evidence="7 8" key="1">
    <citation type="journal article" date="2016" name="Genome Biol. Evol.">
        <title>Divergent and convergent evolution of fungal pathogenicity.</title>
        <authorList>
            <person name="Shang Y."/>
            <person name="Xiao G."/>
            <person name="Zheng P."/>
            <person name="Cen K."/>
            <person name="Zhan S."/>
            <person name="Wang C."/>
        </authorList>
    </citation>
    <scope>NUCLEOTIDE SEQUENCE [LARGE SCALE GENOMIC DNA]</scope>
    <source>
        <strain evidence="7 8">RCEF 264</strain>
    </source>
</reference>
<feature type="transmembrane region" description="Helical" evidence="6">
    <location>
        <begin position="173"/>
        <end position="193"/>
    </location>
</feature>
<evidence type="ECO:0000313" key="7">
    <source>
        <dbReference type="EMBL" id="OAA57385.1"/>
    </source>
</evidence>
<keyword evidence="5 6" id="KW-0472">Membrane</keyword>
<keyword evidence="8" id="KW-1185">Reference proteome</keyword>
<feature type="transmembrane region" description="Helical" evidence="6">
    <location>
        <begin position="245"/>
        <end position="266"/>
    </location>
</feature>
<dbReference type="PANTHER" id="PTHR30618:SF0">
    <property type="entry name" value="PURINE-URACIL PERMEASE NCS1"/>
    <property type="match status" value="1"/>
</dbReference>
<feature type="transmembrane region" description="Helical" evidence="6">
    <location>
        <begin position="456"/>
        <end position="474"/>
    </location>
</feature>
<feature type="transmembrane region" description="Helical" evidence="6">
    <location>
        <begin position="375"/>
        <end position="395"/>
    </location>
</feature>
<dbReference type="InterPro" id="IPR001248">
    <property type="entry name" value="Pur-cyt_permease"/>
</dbReference>
<feature type="transmembrane region" description="Helical" evidence="6">
    <location>
        <begin position="53"/>
        <end position="72"/>
    </location>
</feature>
<feature type="transmembrane region" description="Helical" evidence="6">
    <location>
        <begin position="336"/>
        <end position="354"/>
    </location>
</feature>
<evidence type="ECO:0000256" key="1">
    <source>
        <dbReference type="ARBA" id="ARBA00004141"/>
    </source>
</evidence>
<feature type="transmembrane region" description="Helical" evidence="6">
    <location>
        <begin position="401"/>
        <end position="426"/>
    </location>
</feature>
<name>A0A167Q7W1_9HYPO</name>
<evidence type="ECO:0000313" key="8">
    <source>
        <dbReference type="Proteomes" id="UP000076874"/>
    </source>
</evidence>
<keyword evidence="3 6" id="KW-0812">Transmembrane</keyword>
<feature type="transmembrane region" description="Helical" evidence="6">
    <location>
        <begin position="113"/>
        <end position="140"/>
    </location>
</feature>
<evidence type="ECO:0000256" key="2">
    <source>
        <dbReference type="ARBA" id="ARBA00008974"/>
    </source>
</evidence>
<dbReference type="GO" id="GO:0015205">
    <property type="term" value="F:nucleobase transmembrane transporter activity"/>
    <property type="evidence" value="ECO:0007669"/>
    <property type="project" value="TreeGrafter"/>
</dbReference>